<evidence type="ECO:0000256" key="8">
    <source>
        <dbReference type="ARBA" id="ARBA00049902"/>
    </source>
</evidence>
<feature type="region of interest" description="Disordered" evidence="9">
    <location>
        <begin position="539"/>
        <end position="560"/>
    </location>
</feature>
<dbReference type="InterPro" id="IPR001264">
    <property type="entry name" value="Glyco_trans_51"/>
</dbReference>
<keyword evidence="1" id="KW-0121">Carboxypeptidase</keyword>
<evidence type="ECO:0000256" key="7">
    <source>
        <dbReference type="ARBA" id="ARBA00034000"/>
    </source>
</evidence>
<evidence type="ECO:0000256" key="5">
    <source>
        <dbReference type="ARBA" id="ARBA00022801"/>
    </source>
</evidence>
<keyword evidence="3" id="KW-0328">Glycosyltransferase</keyword>
<keyword evidence="13" id="KW-1185">Reference proteome</keyword>
<feature type="region of interest" description="Disordered" evidence="9">
    <location>
        <begin position="626"/>
        <end position="756"/>
    </location>
</feature>
<keyword evidence="2" id="KW-0645">Protease</keyword>
<comment type="caution">
    <text evidence="12">The sequence shown here is derived from an EMBL/GenBank/DDBJ whole genome shotgun (WGS) entry which is preliminary data.</text>
</comment>
<keyword evidence="6" id="KW-0511">Multifunctional enzyme</keyword>
<evidence type="ECO:0000259" key="10">
    <source>
        <dbReference type="Pfam" id="PF00905"/>
    </source>
</evidence>
<dbReference type="InterPro" id="IPR012338">
    <property type="entry name" value="Beta-lactam/transpept-like"/>
</dbReference>
<evidence type="ECO:0000256" key="3">
    <source>
        <dbReference type="ARBA" id="ARBA00022676"/>
    </source>
</evidence>
<dbReference type="Pfam" id="PF00905">
    <property type="entry name" value="Transpeptidase"/>
    <property type="match status" value="1"/>
</dbReference>
<keyword evidence="5" id="KW-0378">Hydrolase</keyword>
<proteinExistence type="predicted"/>
<evidence type="ECO:0000256" key="2">
    <source>
        <dbReference type="ARBA" id="ARBA00022670"/>
    </source>
</evidence>
<comment type="catalytic activity">
    <reaction evidence="8">
        <text>[GlcNAc-(1-&gt;4)-Mur2Ac(oyl-L-Ala-gamma-D-Glu-L-Lys-D-Ala-D-Ala)](n)-di-trans,octa-cis-undecaprenyl diphosphate + beta-D-GlcNAc-(1-&gt;4)-Mur2Ac(oyl-L-Ala-gamma-D-Glu-L-Lys-D-Ala-D-Ala)-di-trans,octa-cis-undecaprenyl diphosphate = [GlcNAc-(1-&gt;4)-Mur2Ac(oyl-L-Ala-gamma-D-Glu-L-Lys-D-Ala-D-Ala)](n+1)-di-trans,octa-cis-undecaprenyl diphosphate + di-trans,octa-cis-undecaprenyl diphosphate + H(+)</text>
        <dbReference type="Rhea" id="RHEA:23708"/>
        <dbReference type="Rhea" id="RHEA-COMP:9602"/>
        <dbReference type="Rhea" id="RHEA-COMP:9603"/>
        <dbReference type="ChEBI" id="CHEBI:15378"/>
        <dbReference type="ChEBI" id="CHEBI:58405"/>
        <dbReference type="ChEBI" id="CHEBI:60033"/>
        <dbReference type="ChEBI" id="CHEBI:78435"/>
        <dbReference type="EC" id="2.4.99.28"/>
    </reaction>
</comment>
<feature type="compositionally biased region" description="Pro residues" evidence="9">
    <location>
        <begin position="649"/>
        <end position="668"/>
    </location>
</feature>
<protein>
    <recommendedName>
        <fullName evidence="14">Penicillin-insensitive transglycosylase</fullName>
    </recommendedName>
</protein>
<comment type="catalytic activity">
    <reaction evidence="7">
        <text>Preferential cleavage: (Ac)2-L-Lys-D-Ala-|-D-Ala. Also transpeptidation of peptidyl-alanyl moieties that are N-acyl substituents of D-alanine.</text>
        <dbReference type="EC" id="3.4.16.4"/>
    </reaction>
</comment>
<dbReference type="InterPro" id="IPR036950">
    <property type="entry name" value="PBP_transglycosylase"/>
</dbReference>
<dbReference type="InterPro" id="IPR023346">
    <property type="entry name" value="Lysozyme-like_dom_sf"/>
</dbReference>
<dbReference type="SUPFAM" id="SSF56601">
    <property type="entry name" value="beta-lactamase/transpeptidase-like"/>
    <property type="match status" value="1"/>
</dbReference>
<name>A0ABN2NX49_9ACTN</name>
<dbReference type="InterPro" id="IPR050396">
    <property type="entry name" value="Glycosyltr_51/Transpeptidase"/>
</dbReference>
<dbReference type="PANTHER" id="PTHR32282">
    <property type="entry name" value="BINDING PROTEIN TRANSPEPTIDASE, PUTATIVE-RELATED"/>
    <property type="match status" value="1"/>
</dbReference>
<dbReference type="PANTHER" id="PTHR32282:SF34">
    <property type="entry name" value="PENICILLIN-BINDING PROTEIN 1A"/>
    <property type="match status" value="1"/>
</dbReference>
<evidence type="ECO:0000313" key="12">
    <source>
        <dbReference type="EMBL" id="GAA1906127.1"/>
    </source>
</evidence>
<evidence type="ECO:0000313" key="13">
    <source>
        <dbReference type="Proteomes" id="UP001501612"/>
    </source>
</evidence>
<evidence type="ECO:0000256" key="1">
    <source>
        <dbReference type="ARBA" id="ARBA00022645"/>
    </source>
</evidence>
<keyword evidence="4" id="KW-0808">Transferase</keyword>
<gene>
    <name evidence="12" type="ORF">GCM10009737_03650</name>
</gene>
<dbReference type="InterPro" id="IPR001460">
    <property type="entry name" value="PCN-bd_Tpept"/>
</dbReference>
<dbReference type="Pfam" id="PF00912">
    <property type="entry name" value="Transgly"/>
    <property type="match status" value="1"/>
</dbReference>
<dbReference type="Proteomes" id="UP001501612">
    <property type="component" value="Unassembled WGS sequence"/>
</dbReference>
<evidence type="ECO:0000256" key="9">
    <source>
        <dbReference type="SAM" id="MobiDB-lite"/>
    </source>
</evidence>
<evidence type="ECO:0000256" key="6">
    <source>
        <dbReference type="ARBA" id="ARBA00023268"/>
    </source>
</evidence>
<dbReference type="EMBL" id="BAAAMY010000001">
    <property type="protein sequence ID" value="GAA1906127.1"/>
    <property type="molecule type" value="Genomic_DNA"/>
</dbReference>
<sequence length="756" mass="78773">MWTGVTVVLALIAGAVAFVVLYQTTDVPDPNADFQTQTSFVYYRNGDTELGEFATQNRVSIDLEQMPADLKDAVIAAENRTFWTDQGIDPRGIVRAAFSNARGNSTQGASTITQQYVKILYLSQEQTLSRKAKEALLSLKIQRQQSKEEILEGYLNTIYFGRGAYGVEAAAQAYFATPAAELTLRQSAFLASVLNNPGRYDPDGGDRAALKERYAYTLSGMAEMGTASEAEVERASRALPRFPEIEAESRYAGQRGHALEMVRSELNELGFSDADVDGGGLRVTTTFDQQVMEAAEAGVAAQRPEGFGADLHIGVASVEPGTGALRGFYGGQDYLDSQLNWAREGGQAGSTMKAYAMAEAIEQGFSLNDTFEGNSPLVLPDGSEIGNQGDTDYGSAITMLTAAENSVNTAFIDMTERMSDGPESIIDRANAMGVPPAQTPERDPYGIPTDSPGLEPVLGVALGNATVSPINMANGYATIAAEGRAAEVHVVERVTDREGNELYARDAGEDGGTEQAISEDVAADVSYALQQVVTSGSGSAALDLGRPAAGKTGTATNGDDEVSSSWFVGYTPQLSTAVMYVRGQGNEQLDGWLPEFFGGSYPARTWTDVMGRALEGTDVLEFPEPVFLDGEAPDGSVPAPTAPPETEAPAPPPSQEPQPEPQPQPQPSDEPSVSEQPDPEPPPTPDEPTEDPTTPPVVPEPTPDDPGTTPPAGGGTGGGTGGTGGGGGGGGTGAGAGGAAGGGSGGGSGRGPGRER</sequence>
<evidence type="ECO:0008006" key="14">
    <source>
        <dbReference type="Google" id="ProtNLM"/>
    </source>
</evidence>
<dbReference type="Gene3D" id="3.40.710.10">
    <property type="entry name" value="DD-peptidase/beta-lactamase superfamily"/>
    <property type="match status" value="1"/>
</dbReference>
<feature type="compositionally biased region" description="Gly residues" evidence="9">
    <location>
        <begin position="712"/>
        <end position="756"/>
    </location>
</feature>
<feature type="domain" description="Penicillin-binding protein transpeptidase" evidence="10">
    <location>
        <begin position="318"/>
        <end position="581"/>
    </location>
</feature>
<reference evidence="12 13" key="1">
    <citation type="journal article" date="2019" name="Int. J. Syst. Evol. Microbiol.">
        <title>The Global Catalogue of Microorganisms (GCM) 10K type strain sequencing project: providing services to taxonomists for standard genome sequencing and annotation.</title>
        <authorList>
            <consortium name="The Broad Institute Genomics Platform"/>
            <consortium name="The Broad Institute Genome Sequencing Center for Infectious Disease"/>
            <person name="Wu L."/>
            <person name="Ma J."/>
        </authorList>
    </citation>
    <scope>NUCLEOTIDE SEQUENCE [LARGE SCALE GENOMIC DNA]</scope>
    <source>
        <strain evidence="12 13">JCM 14046</strain>
    </source>
</reference>
<dbReference type="SUPFAM" id="SSF53955">
    <property type="entry name" value="Lysozyme-like"/>
    <property type="match status" value="1"/>
</dbReference>
<evidence type="ECO:0000259" key="11">
    <source>
        <dbReference type="Pfam" id="PF00912"/>
    </source>
</evidence>
<accession>A0ABN2NX49</accession>
<dbReference type="Gene3D" id="1.10.3810.10">
    <property type="entry name" value="Biosynthetic peptidoglycan transglycosylase-like"/>
    <property type="match status" value="1"/>
</dbReference>
<organism evidence="12 13">
    <name type="scientific">Nocardioides lentus</name>
    <dbReference type="NCBI Taxonomy" id="338077"/>
    <lineage>
        <taxon>Bacteria</taxon>
        <taxon>Bacillati</taxon>
        <taxon>Actinomycetota</taxon>
        <taxon>Actinomycetes</taxon>
        <taxon>Propionibacteriales</taxon>
        <taxon>Nocardioidaceae</taxon>
        <taxon>Nocardioides</taxon>
    </lineage>
</organism>
<evidence type="ECO:0000256" key="4">
    <source>
        <dbReference type="ARBA" id="ARBA00022679"/>
    </source>
</evidence>
<feature type="domain" description="Glycosyl transferase family 51" evidence="11">
    <location>
        <begin position="49"/>
        <end position="221"/>
    </location>
</feature>